<name>A0A6L2KL75_TANCI</name>
<proteinExistence type="predicted"/>
<dbReference type="AlphaFoldDB" id="A0A6L2KL75"/>
<accession>A0A6L2KL75</accession>
<dbReference type="EMBL" id="BKCJ010002480">
    <property type="protein sequence ID" value="GEU48845.1"/>
    <property type="molecule type" value="Genomic_DNA"/>
</dbReference>
<gene>
    <name evidence="1" type="ORF">Tci_020823</name>
</gene>
<evidence type="ECO:0000313" key="1">
    <source>
        <dbReference type="EMBL" id="GEU48845.1"/>
    </source>
</evidence>
<reference evidence="1" key="1">
    <citation type="journal article" date="2019" name="Sci. Rep.">
        <title>Draft genome of Tanacetum cinerariifolium, the natural source of mosquito coil.</title>
        <authorList>
            <person name="Yamashiro T."/>
            <person name="Shiraishi A."/>
            <person name="Satake H."/>
            <person name="Nakayama K."/>
        </authorList>
    </citation>
    <scope>NUCLEOTIDE SEQUENCE</scope>
</reference>
<comment type="caution">
    <text evidence="1">The sequence shown here is derived from an EMBL/GenBank/DDBJ whole genome shotgun (WGS) entry which is preliminary data.</text>
</comment>
<protein>
    <submittedName>
        <fullName evidence="1">Zinc finger, CCHC-type</fullName>
    </submittedName>
</protein>
<organism evidence="1">
    <name type="scientific">Tanacetum cinerariifolium</name>
    <name type="common">Dalmatian daisy</name>
    <name type="synonym">Chrysanthemum cinerariifolium</name>
    <dbReference type="NCBI Taxonomy" id="118510"/>
    <lineage>
        <taxon>Eukaryota</taxon>
        <taxon>Viridiplantae</taxon>
        <taxon>Streptophyta</taxon>
        <taxon>Embryophyta</taxon>
        <taxon>Tracheophyta</taxon>
        <taxon>Spermatophyta</taxon>
        <taxon>Magnoliopsida</taxon>
        <taxon>eudicotyledons</taxon>
        <taxon>Gunneridae</taxon>
        <taxon>Pentapetalae</taxon>
        <taxon>asterids</taxon>
        <taxon>campanulids</taxon>
        <taxon>Asterales</taxon>
        <taxon>Asteraceae</taxon>
        <taxon>Asteroideae</taxon>
        <taxon>Anthemideae</taxon>
        <taxon>Anthemidinae</taxon>
        <taxon>Tanacetum</taxon>
    </lineage>
</organism>
<sequence length="252" mass="28240">MQDASSIEELIAWAEEEVGSPYLRTPLLKPRRKGVELPCKNLFGEFLHCDSVADEFVLHDNWEYKGLSLDGYIDVGGLVHAVICTKLSLLLKKGRSRVNVTRKRKCQYKKKINMLRKGRGKRVSVGENNERLGSLITLNEHEGDDDPQVMTQVSLTVETVTPSPAAENIILRNIGVDENLIRTLGDYSKLIHEGYMNAIELPEGAKVSPLRSDTIRLVQNGCAFYGLMSEDLIQHLKDFFKIVDSIDLNGAT</sequence>